<dbReference type="Proteomes" id="UP000198855">
    <property type="component" value="Unassembled WGS sequence"/>
</dbReference>
<dbReference type="SUPFAM" id="SSF51735">
    <property type="entry name" value="NAD(P)-binding Rossmann-fold domains"/>
    <property type="match status" value="1"/>
</dbReference>
<organism evidence="3 4">
    <name type="scientific">Paenibacillus catalpae</name>
    <dbReference type="NCBI Taxonomy" id="1045775"/>
    <lineage>
        <taxon>Bacteria</taxon>
        <taxon>Bacillati</taxon>
        <taxon>Bacillota</taxon>
        <taxon>Bacilli</taxon>
        <taxon>Bacillales</taxon>
        <taxon>Paenibacillaceae</taxon>
        <taxon>Paenibacillus</taxon>
    </lineage>
</organism>
<dbReference type="AlphaFoldDB" id="A0A1I2C633"/>
<dbReference type="Pfam" id="PF00106">
    <property type="entry name" value="adh_short"/>
    <property type="match status" value="1"/>
</dbReference>
<dbReference type="PANTHER" id="PTHR43669:SF3">
    <property type="entry name" value="ALCOHOL DEHYDROGENASE, PUTATIVE (AFU_ORTHOLOGUE AFUA_3G03445)-RELATED"/>
    <property type="match status" value="1"/>
</dbReference>
<dbReference type="OrthoDB" id="9803333at2"/>
<dbReference type="PANTHER" id="PTHR43669">
    <property type="entry name" value="5-KETO-D-GLUCONATE 5-REDUCTASE"/>
    <property type="match status" value="1"/>
</dbReference>
<protein>
    <recommendedName>
        <fullName evidence="5">3-oxoacyl-[acyl-carrier protein] reductase</fullName>
    </recommendedName>
</protein>
<evidence type="ECO:0008006" key="5">
    <source>
        <dbReference type="Google" id="ProtNLM"/>
    </source>
</evidence>
<dbReference type="InterPro" id="IPR002347">
    <property type="entry name" value="SDR_fam"/>
</dbReference>
<accession>A0A1I2C633</accession>
<reference evidence="4" key="1">
    <citation type="submission" date="2016-10" db="EMBL/GenBank/DDBJ databases">
        <authorList>
            <person name="Varghese N."/>
            <person name="Submissions S."/>
        </authorList>
    </citation>
    <scope>NUCLEOTIDE SEQUENCE [LARGE SCALE GENOMIC DNA]</scope>
    <source>
        <strain evidence="4">CGMCC 1.10784</strain>
    </source>
</reference>
<dbReference type="InterPro" id="IPR036291">
    <property type="entry name" value="NAD(P)-bd_dom_sf"/>
</dbReference>
<keyword evidence="2" id="KW-0560">Oxidoreductase</keyword>
<evidence type="ECO:0000256" key="2">
    <source>
        <dbReference type="ARBA" id="ARBA00023002"/>
    </source>
</evidence>
<gene>
    <name evidence="3" type="ORF">SAMN05216378_3792</name>
</gene>
<dbReference type="STRING" id="1045775.SAMN05216378_3792"/>
<evidence type="ECO:0000256" key="1">
    <source>
        <dbReference type="ARBA" id="ARBA00006484"/>
    </source>
</evidence>
<dbReference type="RefSeq" id="WP_091187827.1">
    <property type="nucleotide sequence ID" value="NZ_FOMT01000003.1"/>
</dbReference>
<name>A0A1I2C633_9BACL</name>
<dbReference type="PRINTS" id="PR00081">
    <property type="entry name" value="GDHRDH"/>
</dbReference>
<dbReference type="GO" id="GO:0016491">
    <property type="term" value="F:oxidoreductase activity"/>
    <property type="evidence" value="ECO:0007669"/>
    <property type="project" value="UniProtKB-KW"/>
</dbReference>
<keyword evidence="4" id="KW-1185">Reference proteome</keyword>
<sequence>MEFAGKVVVVTGAGRGIGAALASAYAAEGAIVAAVDRDSSLVNETVSQITAAGGQAASFTADISRPEEIEAVFKAIDERFGGSIDVMITLWT</sequence>
<evidence type="ECO:0000313" key="4">
    <source>
        <dbReference type="Proteomes" id="UP000198855"/>
    </source>
</evidence>
<comment type="similarity">
    <text evidence="1">Belongs to the short-chain dehydrogenases/reductases (SDR) family.</text>
</comment>
<evidence type="ECO:0000313" key="3">
    <source>
        <dbReference type="EMBL" id="SFE63090.1"/>
    </source>
</evidence>
<dbReference type="EMBL" id="FOMT01000003">
    <property type="protein sequence ID" value="SFE63090.1"/>
    <property type="molecule type" value="Genomic_DNA"/>
</dbReference>
<proteinExistence type="inferred from homology"/>
<dbReference type="Gene3D" id="3.40.50.720">
    <property type="entry name" value="NAD(P)-binding Rossmann-like Domain"/>
    <property type="match status" value="1"/>
</dbReference>